<dbReference type="PANTHER" id="PTHR10159">
    <property type="entry name" value="DUAL SPECIFICITY PROTEIN PHOSPHATASE"/>
    <property type="match status" value="1"/>
</dbReference>
<evidence type="ECO:0000256" key="1">
    <source>
        <dbReference type="ARBA" id="ARBA00022912"/>
    </source>
</evidence>
<dbReference type="GO" id="GO:0005737">
    <property type="term" value="C:cytoplasm"/>
    <property type="evidence" value="ECO:0007669"/>
    <property type="project" value="TreeGrafter"/>
</dbReference>
<dbReference type="AlphaFoldDB" id="A0A0M3HLI0"/>
<evidence type="ECO:0000313" key="3">
    <source>
        <dbReference type="WBParaSite" id="ALUE_0000237501-mRNA-1"/>
    </source>
</evidence>
<keyword evidence="1" id="KW-0904">Protein phosphatase</keyword>
<proteinExistence type="predicted"/>
<organism evidence="2 3">
    <name type="scientific">Ascaris lumbricoides</name>
    <name type="common">Giant roundworm</name>
    <dbReference type="NCBI Taxonomy" id="6252"/>
    <lineage>
        <taxon>Eukaryota</taxon>
        <taxon>Metazoa</taxon>
        <taxon>Ecdysozoa</taxon>
        <taxon>Nematoda</taxon>
        <taxon>Chromadorea</taxon>
        <taxon>Rhabditida</taxon>
        <taxon>Spirurina</taxon>
        <taxon>Ascaridomorpha</taxon>
        <taxon>Ascaridoidea</taxon>
        <taxon>Ascarididae</taxon>
        <taxon>Ascaris</taxon>
    </lineage>
</organism>
<dbReference type="PANTHER" id="PTHR10159:SF519">
    <property type="entry name" value="DUAL SPECIFICITY PROTEIN PHOSPHATASE MPK3"/>
    <property type="match status" value="1"/>
</dbReference>
<dbReference type="GO" id="GO:0043409">
    <property type="term" value="P:negative regulation of MAPK cascade"/>
    <property type="evidence" value="ECO:0007669"/>
    <property type="project" value="TreeGrafter"/>
</dbReference>
<keyword evidence="2" id="KW-1185">Reference proteome</keyword>
<sequence length="110" mass="12576">MCRPLEELEMWGFSQFVKEKRPSISPNFNFMGQLLEYESQLREEYRLMSSTDSDDVAAPTSSNSFGLYSPFDASNDSPRPFETKQLEQTQKVVNIALEILGVRPEEGSED</sequence>
<dbReference type="GO" id="GO:0033550">
    <property type="term" value="F:MAP kinase tyrosine phosphatase activity"/>
    <property type="evidence" value="ECO:0007669"/>
    <property type="project" value="TreeGrafter"/>
</dbReference>
<dbReference type="Proteomes" id="UP000036681">
    <property type="component" value="Unplaced"/>
</dbReference>
<reference evidence="3" key="1">
    <citation type="submission" date="2017-02" db="UniProtKB">
        <authorList>
            <consortium name="WormBaseParasite"/>
        </authorList>
    </citation>
    <scope>IDENTIFICATION</scope>
</reference>
<dbReference type="GO" id="GO:0008330">
    <property type="term" value="F:protein tyrosine/threonine phosphatase activity"/>
    <property type="evidence" value="ECO:0007669"/>
    <property type="project" value="TreeGrafter"/>
</dbReference>
<dbReference type="GO" id="GO:0017017">
    <property type="term" value="F:MAP kinase tyrosine/serine/threonine phosphatase activity"/>
    <property type="evidence" value="ECO:0007669"/>
    <property type="project" value="TreeGrafter"/>
</dbReference>
<dbReference type="InterPro" id="IPR029021">
    <property type="entry name" value="Prot-tyrosine_phosphatase-like"/>
</dbReference>
<dbReference type="Gene3D" id="3.90.190.10">
    <property type="entry name" value="Protein tyrosine phosphatase superfamily"/>
    <property type="match status" value="1"/>
</dbReference>
<protein>
    <submittedName>
        <fullName evidence="3">Tyrosine-protein phosphatase domain-containing protein</fullName>
    </submittedName>
</protein>
<keyword evidence="1" id="KW-0378">Hydrolase</keyword>
<dbReference type="WBParaSite" id="ALUE_0000237501-mRNA-1">
    <property type="protein sequence ID" value="ALUE_0000237501-mRNA-1"/>
    <property type="gene ID" value="ALUE_0000237501"/>
</dbReference>
<name>A0A0M3HLI0_ASCLU</name>
<accession>A0A0M3HLI0</accession>
<evidence type="ECO:0000313" key="2">
    <source>
        <dbReference type="Proteomes" id="UP000036681"/>
    </source>
</evidence>